<dbReference type="InterPro" id="IPR036188">
    <property type="entry name" value="FAD/NAD-bd_sf"/>
</dbReference>
<keyword evidence="8" id="KW-1185">Reference proteome</keyword>
<name>A0A6A4GLJ2_9AGAR</name>
<evidence type="ECO:0000313" key="8">
    <source>
        <dbReference type="Proteomes" id="UP000799118"/>
    </source>
</evidence>
<evidence type="ECO:0000313" key="7">
    <source>
        <dbReference type="EMBL" id="KAE9386210.1"/>
    </source>
</evidence>
<dbReference type="AlphaFoldDB" id="A0A6A4GLJ2"/>
<dbReference type="InterPro" id="IPR050493">
    <property type="entry name" value="FAD-dep_Monooxygenase_BioMet"/>
</dbReference>
<protein>
    <submittedName>
        <fullName evidence="7">FAD/NAD(P)-binding domain-containing protein</fullName>
    </submittedName>
</protein>
<evidence type="ECO:0000256" key="5">
    <source>
        <dbReference type="ARBA" id="ARBA00023033"/>
    </source>
</evidence>
<evidence type="ECO:0000256" key="2">
    <source>
        <dbReference type="ARBA" id="ARBA00022630"/>
    </source>
</evidence>
<dbReference type="SUPFAM" id="SSF51905">
    <property type="entry name" value="FAD/NAD(P)-binding domain"/>
    <property type="match status" value="1"/>
</dbReference>
<evidence type="ECO:0000256" key="4">
    <source>
        <dbReference type="ARBA" id="ARBA00023002"/>
    </source>
</evidence>
<evidence type="ECO:0000256" key="3">
    <source>
        <dbReference type="ARBA" id="ARBA00022827"/>
    </source>
</evidence>
<accession>A0A6A4GLJ2</accession>
<dbReference type="GO" id="GO:0004497">
    <property type="term" value="F:monooxygenase activity"/>
    <property type="evidence" value="ECO:0007669"/>
    <property type="project" value="UniProtKB-KW"/>
</dbReference>
<feature type="domain" description="FAD-binding" evidence="6">
    <location>
        <begin position="9"/>
        <end position="183"/>
    </location>
</feature>
<dbReference type="Proteomes" id="UP000799118">
    <property type="component" value="Unassembled WGS sequence"/>
</dbReference>
<sequence length="408" mass="45603">MVGEPLKFIVIGAGIAGLTTAYLLNKAGHKVIMVEKSSQEADRWHGGLRCPPNMTRLFQDLPGAQKLLNEKAMKCAGLHFFQCKDKTSELVGKMEFTEDMMNDLGCDFYFIPASVHRDLHKHLLTLCMDADVQICWSLEVEEICLGKDINPIVIFKGGERISGDIVIGADGKKSVARNGLLVEEDEELEYHPLEDSSDMLPMKELTGATVSIPISIMEQDPDLLQLTRSEHWMFWMGNGTVLMGAPYGRDLYVLDLAYAGPPGMDDKDMEWLTGAPIENVFKHLNEYDPRLKRIFQLASKSHWSIQTVYDLPRYISRDNEVVLIGDAAHAVHIHGTYNTAAAFEDAFTLGRLFSERESARSHVPLLLDGYQTIRHTRTRKMELACMHDALILGVPRALIAKGGTTALD</sequence>
<dbReference type="Gene3D" id="3.50.50.60">
    <property type="entry name" value="FAD/NAD(P)-binding domain"/>
    <property type="match status" value="1"/>
</dbReference>
<keyword evidence="3" id="KW-0274">FAD</keyword>
<evidence type="ECO:0000256" key="1">
    <source>
        <dbReference type="ARBA" id="ARBA00007992"/>
    </source>
</evidence>
<keyword evidence="2" id="KW-0285">Flavoprotein</keyword>
<proteinExistence type="inferred from homology"/>
<dbReference type="PRINTS" id="PR00420">
    <property type="entry name" value="RNGMNOXGNASE"/>
</dbReference>
<dbReference type="PANTHER" id="PTHR13789">
    <property type="entry name" value="MONOOXYGENASE"/>
    <property type="match status" value="1"/>
</dbReference>
<keyword evidence="5" id="KW-0503">Monooxygenase</keyword>
<reference evidence="7" key="1">
    <citation type="journal article" date="2019" name="Environ. Microbiol.">
        <title>Fungal ecological strategies reflected in gene transcription - a case study of two litter decomposers.</title>
        <authorList>
            <person name="Barbi F."/>
            <person name="Kohler A."/>
            <person name="Barry K."/>
            <person name="Baskaran P."/>
            <person name="Daum C."/>
            <person name="Fauchery L."/>
            <person name="Ihrmark K."/>
            <person name="Kuo A."/>
            <person name="LaButti K."/>
            <person name="Lipzen A."/>
            <person name="Morin E."/>
            <person name="Grigoriev I.V."/>
            <person name="Henrissat B."/>
            <person name="Lindahl B."/>
            <person name="Martin F."/>
        </authorList>
    </citation>
    <scope>NUCLEOTIDE SEQUENCE</scope>
    <source>
        <strain evidence="7">JB14</strain>
    </source>
</reference>
<dbReference type="GO" id="GO:0071949">
    <property type="term" value="F:FAD binding"/>
    <property type="evidence" value="ECO:0007669"/>
    <property type="project" value="InterPro"/>
</dbReference>
<comment type="similarity">
    <text evidence="1">Belongs to the paxM FAD-dependent monooxygenase family.</text>
</comment>
<dbReference type="OrthoDB" id="5428495at2759"/>
<dbReference type="PANTHER" id="PTHR13789:SF309">
    <property type="entry name" value="PUTATIVE (AFU_ORTHOLOGUE AFUA_6G14510)-RELATED"/>
    <property type="match status" value="1"/>
</dbReference>
<keyword evidence="4" id="KW-0560">Oxidoreductase</keyword>
<dbReference type="Pfam" id="PF01494">
    <property type="entry name" value="FAD_binding_3"/>
    <property type="match status" value="1"/>
</dbReference>
<organism evidence="7 8">
    <name type="scientific">Gymnopus androsaceus JB14</name>
    <dbReference type="NCBI Taxonomy" id="1447944"/>
    <lineage>
        <taxon>Eukaryota</taxon>
        <taxon>Fungi</taxon>
        <taxon>Dikarya</taxon>
        <taxon>Basidiomycota</taxon>
        <taxon>Agaricomycotina</taxon>
        <taxon>Agaricomycetes</taxon>
        <taxon>Agaricomycetidae</taxon>
        <taxon>Agaricales</taxon>
        <taxon>Marasmiineae</taxon>
        <taxon>Omphalotaceae</taxon>
        <taxon>Gymnopus</taxon>
    </lineage>
</organism>
<dbReference type="EMBL" id="ML769901">
    <property type="protein sequence ID" value="KAE9386210.1"/>
    <property type="molecule type" value="Genomic_DNA"/>
</dbReference>
<dbReference type="InterPro" id="IPR002938">
    <property type="entry name" value="FAD-bd"/>
</dbReference>
<gene>
    <name evidence="7" type="ORF">BT96DRAFT_1026328</name>
</gene>
<evidence type="ECO:0000259" key="6">
    <source>
        <dbReference type="Pfam" id="PF01494"/>
    </source>
</evidence>